<protein>
    <submittedName>
        <fullName evidence="2">DDE-type integrase/transposase/recombinase</fullName>
    </submittedName>
</protein>
<dbReference type="Gene3D" id="3.30.420.10">
    <property type="entry name" value="Ribonuclease H-like superfamily/Ribonuclease H"/>
    <property type="match status" value="1"/>
</dbReference>
<proteinExistence type="predicted"/>
<reference evidence="2 3" key="1">
    <citation type="submission" date="2019-12" db="EMBL/GenBank/DDBJ databases">
        <title>Spirosoma sp. HMF4905 genome sequencing and assembly.</title>
        <authorList>
            <person name="Kang H."/>
            <person name="Cha I."/>
            <person name="Kim H."/>
            <person name="Joh K."/>
        </authorList>
    </citation>
    <scope>NUCLEOTIDE SEQUENCE [LARGE SCALE GENOMIC DNA]</scope>
    <source>
        <strain evidence="2 3">HMF4905</strain>
    </source>
</reference>
<sequence length="214" mass="25274">MPFGWVKPSNAYLSKRQPDNEVEQALQTIARRHPGWGFWKIRHRLRRQGHPYNHKRLWRVYRQLGLNLPKRKRRRLPDHVRKPLPKATAVNQVWSLDFMADALRDGRRFRTLNVLDDYSREALGVEVDYSLPAKRVIRFLEQLLESYGNPDCLRCDNGPEFISTALTEWCEAKEIRLHWIQPGKPTATADRSECFYRALYWKFSSGDIKCVPVS</sequence>
<comment type="caution">
    <text evidence="2">The sequence shown here is derived from an EMBL/GenBank/DDBJ whole genome shotgun (WGS) entry which is preliminary data.</text>
</comment>
<dbReference type="RefSeq" id="WP_157588690.1">
    <property type="nucleotide sequence ID" value="NZ_WPIN01000013.1"/>
</dbReference>
<dbReference type="InterPro" id="IPR012337">
    <property type="entry name" value="RNaseH-like_sf"/>
</dbReference>
<evidence type="ECO:0000259" key="1">
    <source>
        <dbReference type="PROSITE" id="PS50994"/>
    </source>
</evidence>
<feature type="domain" description="Integrase catalytic" evidence="1">
    <location>
        <begin position="81"/>
        <end position="189"/>
    </location>
</feature>
<dbReference type="EMBL" id="WPIN01000013">
    <property type="protein sequence ID" value="MVM33982.1"/>
    <property type="molecule type" value="Genomic_DNA"/>
</dbReference>
<dbReference type="Pfam" id="PF13276">
    <property type="entry name" value="HTH_21"/>
    <property type="match status" value="1"/>
</dbReference>
<dbReference type="InterPro" id="IPR036397">
    <property type="entry name" value="RNaseH_sf"/>
</dbReference>
<evidence type="ECO:0000313" key="2">
    <source>
        <dbReference type="EMBL" id="MVM33982.1"/>
    </source>
</evidence>
<dbReference type="InterPro" id="IPR025948">
    <property type="entry name" value="HTH-like_dom"/>
</dbReference>
<name>A0A7K1SJK9_9BACT</name>
<dbReference type="GO" id="GO:0015074">
    <property type="term" value="P:DNA integration"/>
    <property type="evidence" value="ECO:0007669"/>
    <property type="project" value="InterPro"/>
</dbReference>
<gene>
    <name evidence="2" type="ORF">GO755_28360</name>
</gene>
<dbReference type="PROSITE" id="PS50994">
    <property type="entry name" value="INTEGRASE"/>
    <property type="match status" value="1"/>
</dbReference>
<organism evidence="2 3">
    <name type="scientific">Spirosoma arboris</name>
    <dbReference type="NCBI Taxonomy" id="2682092"/>
    <lineage>
        <taxon>Bacteria</taxon>
        <taxon>Pseudomonadati</taxon>
        <taxon>Bacteroidota</taxon>
        <taxon>Cytophagia</taxon>
        <taxon>Cytophagales</taxon>
        <taxon>Cytophagaceae</taxon>
        <taxon>Spirosoma</taxon>
    </lineage>
</organism>
<dbReference type="InterPro" id="IPR001584">
    <property type="entry name" value="Integrase_cat-core"/>
</dbReference>
<dbReference type="Proteomes" id="UP000436006">
    <property type="component" value="Unassembled WGS sequence"/>
</dbReference>
<dbReference type="PANTHER" id="PTHR47515:SF2">
    <property type="entry name" value="INTEGRASE CORE DOMAIN PROTEIN"/>
    <property type="match status" value="1"/>
</dbReference>
<evidence type="ECO:0000313" key="3">
    <source>
        <dbReference type="Proteomes" id="UP000436006"/>
    </source>
</evidence>
<dbReference type="GO" id="GO:0003676">
    <property type="term" value="F:nucleic acid binding"/>
    <property type="evidence" value="ECO:0007669"/>
    <property type="project" value="InterPro"/>
</dbReference>
<dbReference type="AlphaFoldDB" id="A0A7K1SJK9"/>
<keyword evidence="3" id="KW-1185">Reference proteome</keyword>
<accession>A0A7K1SJK9</accession>
<dbReference type="Pfam" id="PF00665">
    <property type="entry name" value="rve"/>
    <property type="match status" value="1"/>
</dbReference>
<dbReference type="SUPFAM" id="SSF53098">
    <property type="entry name" value="Ribonuclease H-like"/>
    <property type="match status" value="1"/>
</dbReference>
<dbReference type="PANTHER" id="PTHR47515">
    <property type="entry name" value="LOW CALCIUM RESPONSE LOCUS PROTEIN T"/>
    <property type="match status" value="1"/>
</dbReference>